<name>A0A1E3IZD1_9TREE</name>
<dbReference type="VEuPathDB" id="FungiDB:L203_00151"/>
<dbReference type="PANTHER" id="PTHR31240:SF0">
    <property type="entry name" value="MATERNAL EFFECT EMBRYO ARREST 18"/>
    <property type="match status" value="1"/>
</dbReference>
<dbReference type="Proteomes" id="UP000094043">
    <property type="component" value="Chromosome 1"/>
</dbReference>
<reference evidence="1" key="3">
    <citation type="submission" date="2024-01" db="EMBL/GenBank/DDBJ databases">
        <authorList>
            <person name="Coelho M.A."/>
            <person name="David-Palma M."/>
            <person name="Shea T."/>
            <person name="Sun S."/>
            <person name="Cuomo C.A."/>
            <person name="Heitman J."/>
        </authorList>
    </citation>
    <scope>NUCLEOTIDE SEQUENCE</scope>
    <source>
        <strain evidence="1">CBS 7841</strain>
    </source>
</reference>
<reference evidence="1" key="2">
    <citation type="journal article" date="2022" name="Elife">
        <title>Obligate sexual reproduction of a homothallic fungus closely related to the Cryptococcus pathogenic species complex.</title>
        <authorList>
            <person name="Passer A.R."/>
            <person name="Clancey S.A."/>
            <person name="Shea T."/>
            <person name="David-Palma M."/>
            <person name="Averette A.F."/>
            <person name="Boekhout T."/>
            <person name="Porcel B.M."/>
            <person name="Nowrousian M."/>
            <person name="Cuomo C.A."/>
            <person name="Sun S."/>
            <person name="Heitman J."/>
            <person name="Coelho M.A."/>
        </authorList>
    </citation>
    <scope>NUCLEOTIDE SEQUENCE</scope>
    <source>
        <strain evidence="1">CBS 7841</strain>
    </source>
</reference>
<proteinExistence type="predicted"/>
<dbReference type="InterPro" id="IPR038136">
    <property type="entry name" value="CofD-like_dom_sf"/>
</dbReference>
<sequence>MCFPDTQKPGYSAVTQSPTSIVSPKLAGQKQQGDLAEAGNGKVNNISYLIVSGGTGANFIAGAFGHSPAFVLPVSDDGGSSSEILRCFGGPSIGDIRSRLIRLIPLAQNPSTREDKERAAIYRLMAHRFPADSSENVVRDMWHEIVEGKSCLWEGIGEDKKECIRAFLVHFETQCLKRAHKRFSFRNFSLGNGFLTGARDLFGSLPSAVFLFKSVAGVSSGAQVIPCINTNQTVTIAAELTNRDTLVGQCNISHPSPDASPTSSLSTVTQKIFQKGLSSMPPTLRSHFRKDSRTFDTPDAITSSIHQESTDWQVKHDEEEKDMSNLAYRKGEGEVPLDAKIKRVFYINLYGQEIYPDPNTDFLESLHKRDVLVYSCGSLWTSIVPCLALRSLAKQIATSPTLRAKVLLVNSNNDRETSNYLVSDHVATILAMLRHYDKPKTNKSHEQSLLQTEYKAKELISHIVWLDGCRVEIDEEEILRLGIKIIKVPQIIHGAKSGETPLFSNEVVEWAMDQVLCDVDPW</sequence>
<dbReference type="GO" id="GO:0043743">
    <property type="term" value="F:LPPG:FO 2-phospho-L-lactate transferase activity"/>
    <property type="evidence" value="ECO:0007669"/>
    <property type="project" value="InterPro"/>
</dbReference>
<dbReference type="EMBL" id="CP143784">
    <property type="protein sequence ID" value="WVN85047.1"/>
    <property type="molecule type" value="Genomic_DNA"/>
</dbReference>
<dbReference type="GeneID" id="91084405"/>
<protein>
    <submittedName>
        <fullName evidence="1">Uncharacterized protein</fullName>
    </submittedName>
</protein>
<dbReference type="OrthoDB" id="10267139at2759"/>
<dbReference type="RefSeq" id="XP_066065748.1">
    <property type="nucleotide sequence ID" value="XM_066209651.1"/>
</dbReference>
<dbReference type="Pfam" id="PF01933">
    <property type="entry name" value="CofD"/>
    <property type="match status" value="1"/>
</dbReference>
<organism evidence="1 2">
    <name type="scientific">Cryptococcus depauperatus CBS 7841</name>
    <dbReference type="NCBI Taxonomy" id="1295531"/>
    <lineage>
        <taxon>Eukaryota</taxon>
        <taxon>Fungi</taxon>
        <taxon>Dikarya</taxon>
        <taxon>Basidiomycota</taxon>
        <taxon>Agaricomycotina</taxon>
        <taxon>Tremellomycetes</taxon>
        <taxon>Tremellales</taxon>
        <taxon>Cryptococcaceae</taxon>
        <taxon>Cryptococcus</taxon>
    </lineage>
</organism>
<evidence type="ECO:0000313" key="2">
    <source>
        <dbReference type="Proteomes" id="UP000094043"/>
    </source>
</evidence>
<accession>A0A1E3IZD1</accession>
<reference evidence="1" key="1">
    <citation type="submission" date="2016-06" db="EMBL/GenBank/DDBJ databases">
        <authorList>
            <person name="Cuomo C."/>
            <person name="Litvintseva A."/>
            <person name="Heitman J."/>
            <person name="Chen Y."/>
            <person name="Sun S."/>
            <person name="Springer D."/>
            <person name="Dromer F."/>
            <person name="Young S."/>
            <person name="Zeng Q."/>
            <person name="Chapman S."/>
            <person name="Gujja S."/>
            <person name="Saif S."/>
            <person name="Birren B."/>
        </authorList>
    </citation>
    <scope>NUCLEOTIDE SEQUENCE</scope>
    <source>
        <strain evidence="1">CBS 7841</strain>
    </source>
</reference>
<dbReference type="InterPro" id="IPR002882">
    <property type="entry name" value="CofD"/>
</dbReference>
<keyword evidence="2" id="KW-1185">Reference proteome</keyword>
<dbReference type="SUPFAM" id="SSF142338">
    <property type="entry name" value="CofD-like"/>
    <property type="match status" value="1"/>
</dbReference>
<evidence type="ECO:0000313" key="1">
    <source>
        <dbReference type="EMBL" id="WVN85047.1"/>
    </source>
</evidence>
<dbReference type="Gene3D" id="3.40.50.10680">
    <property type="entry name" value="CofD-like domains"/>
    <property type="match status" value="1"/>
</dbReference>
<dbReference type="AlphaFoldDB" id="A0A1E3IZD1"/>
<dbReference type="PANTHER" id="PTHR31240">
    <property type="entry name" value="MATERNAL EFFECT EMBRYO ARREST 18"/>
    <property type="match status" value="1"/>
</dbReference>
<gene>
    <name evidence="1" type="ORF">L203_100189</name>
</gene>
<dbReference type="KEGG" id="cdep:91084405"/>